<keyword evidence="3" id="KW-1185">Reference proteome</keyword>
<evidence type="ECO:0000313" key="2">
    <source>
        <dbReference type="EMBL" id="RNI33807.1"/>
    </source>
</evidence>
<dbReference type="EMBL" id="RJJR01000016">
    <property type="protein sequence ID" value="RNI33807.1"/>
    <property type="molecule type" value="Genomic_DNA"/>
</dbReference>
<comment type="caution">
    <text evidence="2">The sequence shown here is derived from an EMBL/GenBank/DDBJ whole genome shotgun (WGS) entry which is preliminary data.</text>
</comment>
<feature type="domain" description="AAA" evidence="1">
    <location>
        <begin position="1"/>
        <end position="176"/>
    </location>
</feature>
<evidence type="ECO:0000313" key="3">
    <source>
        <dbReference type="Proteomes" id="UP000267223"/>
    </source>
</evidence>
<dbReference type="OrthoDB" id="9815116at2"/>
<dbReference type="AlphaFoldDB" id="A0A3M9N917"/>
<dbReference type="Gene3D" id="3.40.50.300">
    <property type="entry name" value="P-loop containing nucleotide triphosphate hydrolases"/>
    <property type="match status" value="1"/>
</dbReference>
<dbReference type="PANTHER" id="PTHR13696">
    <property type="entry name" value="P-LOOP CONTAINING NUCLEOSIDE TRIPHOSPHATE HYDROLASE"/>
    <property type="match status" value="1"/>
</dbReference>
<dbReference type="RefSeq" id="WP_123122064.1">
    <property type="nucleotide sequence ID" value="NZ_RJJR01000016.1"/>
</dbReference>
<dbReference type="PIRSF" id="PIRSF009320">
    <property type="entry name" value="Nuc_binding_HP_1000"/>
    <property type="match status" value="1"/>
</dbReference>
<dbReference type="SUPFAM" id="SSF52540">
    <property type="entry name" value="P-loop containing nucleoside triphosphate hydrolases"/>
    <property type="match status" value="1"/>
</dbReference>
<dbReference type="InterPro" id="IPR025669">
    <property type="entry name" value="AAA_dom"/>
</dbReference>
<gene>
    <name evidence="2" type="ORF">EFY79_17610</name>
</gene>
<protein>
    <submittedName>
        <fullName evidence="2">ParA family protein</fullName>
    </submittedName>
</protein>
<accession>A0A3M9N917</accession>
<name>A0A3M9N917_9BACT</name>
<reference evidence="2 3" key="1">
    <citation type="submission" date="2018-11" db="EMBL/GenBank/DDBJ databases">
        <title>Draft genome sequence of Ferruginibacter sp. BO-59.</title>
        <authorList>
            <person name="Im W.T."/>
        </authorList>
    </citation>
    <scope>NUCLEOTIDE SEQUENCE [LARGE SCALE GENOMIC DNA]</scope>
    <source>
        <strain evidence="2 3">BO-59</strain>
    </source>
</reference>
<dbReference type="PANTHER" id="PTHR13696:SF99">
    <property type="entry name" value="COBYRINIC ACID AC-DIAMIDE SYNTHASE"/>
    <property type="match status" value="1"/>
</dbReference>
<dbReference type="Proteomes" id="UP000267223">
    <property type="component" value="Unassembled WGS sequence"/>
</dbReference>
<dbReference type="InterPro" id="IPR050678">
    <property type="entry name" value="DNA_Partitioning_ATPase"/>
</dbReference>
<dbReference type="FunFam" id="3.40.50.300:FF:000285">
    <property type="entry name" value="Sporulation initiation inhibitor Soj"/>
    <property type="match status" value="1"/>
</dbReference>
<proteinExistence type="predicted"/>
<dbReference type="Pfam" id="PF13614">
    <property type="entry name" value="AAA_31"/>
    <property type="match status" value="1"/>
</dbReference>
<organism evidence="2 3">
    <name type="scientific">Hanamia caeni</name>
    <dbReference type="NCBI Taxonomy" id="2294116"/>
    <lineage>
        <taxon>Bacteria</taxon>
        <taxon>Pseudomonadati</taxon>
        <taxon>Bacteroidota</taxon>
        <taxon>Chitinophagia</taxon>
        <taxon>Chitinophagales</taxon>
        <taxon>Chitinophagaceae</taxon>
        <taxon>Hanamia</taxon>
    </lineage>
</organism>
<dbReference type="CDD" id="cd02042">
    <property type="entry name" value="ParAB_family"/>
    <property type="match status" value="1"/>
</dbReference>
<sequence>MSIISFAIQKGGSGKTTSVINLAAALQQQGKKILLVDADPQSNLTQSLGIIEETGENLFTELKKETEGKKKKDEIPAIIALAGGLHLIPSSIELAGAELELVNVYGREQLISWILKPLENEYDFIFIDCPPSISMLTVNALVASRYVLMPLQAEYLPLNGVRSFMHHFGNVQKIKRKLGLEIDILGFILTKFDEHKKMNREVCSQLEEEFGSKVFKTHIRTNIQLAKAQEAGLDIFNFDKHSHGASDYMELSKEFLSKIE</sequence>
<dbReference type="InterPro" id="IPR027417">
    <property type="entry name" value="P-loop_NTPase"/>
</dbReference>
<evidence type="ECO:0000259" key="1">
    <source>
        <dbReference type="Pfam" id="PF13614"/>
    </source>
</evidence>